<dbReference type="AlphaFoldDB" id="A0A485MDI7"/>
<evidence type="ECO:0000313" key="2">
    <source>
        <dbReference type="EMBL" id="VFU19338.1"/>
    </source>
</evidence>
<sequence>MRVIVDGDPAFQGEVPAGQSKNFEARDKIAVTLGNAGVVEVLLNEQNLGFLGGEGAVVYREFTPPQG</sequence>
<feature type="domain" description="Cytoskeleton protein RodZ-like C-terminal" evidence="1">
    <location>
        <begin position="2"/>
        <end position="58"/>
    </location>
</feature>
<dbReference type="EMBL" id="CAADRN010000379">
    <property type="protein sequence ID" value="VFU19338.1"/>
    <property type="molecule type" value="Genomic_DNA"/>
</dbReference>
<name>A0A485MDI7_9ZZZZ</name>
<accession>A0A485MDI7</accession>
<dbReference type="Pfam" id="PF13464">
    <property type="entry name" value="RodZ_C"/>
    <property type="match status" value="1"/>
</dbReference>
<organism evidence="2">
    <name type="scientific">anaerobic digester metagenome</name>
    <dbReference type="NCBI Taxonomy" id="1263854"/>
    <lineage>
        <taxon>unclassified sequences</taxon>
        <taxon>metagenomes</taxon>
        <taxon>ecological metagenomes</taxon>
    </lineage>
</organism>
<proteinExistence type="predicted"/>
<protein>
    <submittedName>
        <fullName evidence="2">Cytoskeletal protein RodZ</fullName>
    </submittedName>
</protein>
<reference evidence="2" key="1">
    <citation type="submission" date="2019-03" db="EMBL/GenBank/DDBJ databases">
        <authorList>
            <person name="Hao L."/>
        </authorList>
    </citation>
    <scope>NUCLEOTIDE SEQUENCE</scope>
</reference>
<gene>
    <name evidence="2" type="ORF">SCFA_760004</name>
</gene>
<dbReference type="InterPro" id="IPR025194">
    <property type="entry name" value="RodZ-like_C"/>
</dbReference>
<evidence type="ECO:0000259" key="1">
    <source>
        <dbReference type="Pfam" id="PF13464"/>
    </source>
</evidence>